<reference evidence="2 3" key="1">
    <citation type="submission" date="2021-10" db="EMBL/GenBank/DDBJ databases">
        <title>Collection of gut derived symbiotic bacterial strains cultured from healthy donors.</title>
        <authorList>
            <person name="Lin H."/>
            <person name="Littmann E."/>
            <person name="Kohout C."/>
            <person name="Pamer E.G."/>
        </authorList>
    </citation>
    <scope>NUCLEOTIDE SEQUENCE [LARGE SCALE GENOMIC DNA]</scope>
    <source>
        <strain evidence="2 3">DFI.1.165</strain>
    </source>
</reference>
<feature type="transmembrane region" description="Helical" evidence="1">
    <location>
        <begin position="6"/>
        <end position="30"/>
    </location>
</feature>
<keyword evidence="3" id="KW-1185">Reference proteome</keyword>
<evidence type="ECO:0000313" key="3">
    <source>
        <dbReference type="Proteomes" id="UP001299546"/>
    </source>
</evidence>
<dbReference type="Proteomes" id="UP001299546">
    <property type="component" value="Unassembled WGS sequence"/>
</dbReference>
<gene>
    <name evidence="2" type="ORF">LIZ65_14765</name>
</gene>
<keyword evidence="1" id="KW-1133">Transmembrane helix</keyword>
<dbReference type="EMBL" id="JAJCIS010000012">
    <property type="protein sequence ID" value="MCB7388548.1"/>
    <property type="molecule type" value="Genomic_DNA"/>
</dbReference>
<comment type="caution">
    <text evidence="2">The sequence shown here is derived from an EMBL/GenBank/DDBJ whole genome shotgun (WGS) entry which is preliminary data.</text>
</comment>
<dbReference type="RefSeq" id="WP_066735569.1">
    <property type="nucleotide sequence ID" value="NZ_JAJCIQ010000012.1"/>
</dbReference>
<protein>
    <submittedName>
        <fullName evidence="2">Uncharacterized protein</fullName>
    </submittedName>
</protein>
<proteinExistence type="predicted"/>
<keyword evidence="1" id="KW-0812">Transmembrane</keyword>
<evidence type="ECO:0000256" key="1">
    <source>
        <dbReference type="SAM" id="Phobius"/>
    </source>
</evidence>
<keyword evidence="1" id="KW-0472">Membrane</keyword>
<sequence length="197" mass="23318">MEEISIYNLIITLLTTLIGTAFGGIVTLFVNKKYEVSKLRLNNVNEMSKAVTPLLQDYMRALQAVLAFLNANEFREETYEQKEIEVAMGTALHELNIMVNVYEIELSPMLDFYENLLIRSKEFIDSFSKKDIINDDRSYYLEFMPKVNELIDMVATFSEEISEIKRKMMKGRLKKYWKKDIYKDEKKNRINYHNNHK</sequence>
<evidence type="ECO:0000313" key="2">
    <source>
        <dbReference type="EMBL" id="MCB7388548.1"/>
    </source>
</evidence>
<name>A0ABS8DJD7_9FIRM</name>
<accession>A0ABS8DJD7</accession>
<organism evidence="2 3">
    <name type="scientific">Bariatricus massiliensis</name>
    <dbReference type="NCBI Taxonomy" id="1745713"/>
    <lineage>
        <taxon>Bacteria</taxon>
        <taxon>Bacillati</taxon>
        <taxon>Bacillota</taxon>
        <taxon>Clostridia</taxon>
        <taxon>Lachnospirales</taxon>
        <taxon>Lachnospiraceae</taxon>
        <taxon>Bariatricus</taxon>
    </lineage>
</organism>